<dbReference type="SUPFAM" id="SSF52833">
    <property type="entry name" value="Thioredoxin-like"/>
    <property type="match status" value="1"/>
</dbReference>
<dbReference type="PROSITE" id="PS00194">
    <property type="entry name" value="THIOREDOXIN_1"/>
    <property type="match status" value="1"/>
</dbReference>
<dbReference type="GO" id="GO:0016491">
    <property type="term" value="F:oxidoreductase activity"/>
    <property type="evidence" value="ECO:0007669"/>
    <property type="project" value="InterPro"/>
</dbReference>
<evidence type="ECO:0000313" key="3">
    <source>
        <dbReference type="EMBL" id="STO09084.1"/>
    </source>
</evidence>
<dbReference type="AlphaFoldDB" id="A0A377FWY8"/>
<keyword evidence="1" id="KW-1015">Disulfide bond</keyword>
<dbReference type="InterPro" id="IPR013766">
    <property type="entry name" value="Thioredoxin_domain"/>
</dbReference>
<dbReference type="PROSITE" id="PS51352">
    <property type="entry name" value="THIOREDOXIN_2"/>
    <property type="match status" value="1"/>
</dbReference>
<evidence type="ECO:0000313" key="4">
    <source>
        <dbReference type="Proteomes" id="UP000254060"/>
    </source>
</evidence>
<sequence>MMRVHKLFVGLIILALVAGLAYKGYDEYRISQGAEPVSIAGDASVLGGLEVGQQAPAFELETIEGETVALSDYAGEQVVLNFWATWCPPCREELPELIEFGEETGIPVLGVNVTKNERRGKADVEAFLTEVPVSFPVLLDEAGVVEKTYRVVALPTTYVIGTDGRITAKQIGPVDFDWLHDKTD</sequence>
<dbReference type="Gene3D" id="3.40.30.10">
    <property type="entry name" value="Glutaredoxin"/>
    <property type="match status" value="1"/>
</dbReference>
<dbReference type="InterPro" id="IPR000866">
    <property type="entry name" value="AhpC/TSA"/>
</dbReference>
<dbReference type="InterPro" id="IPR050553">
    <property type="entry name" value="Thioredoxin_ResA/DsbE_sf"/>
</dbReference>
<evidence type="ECO:0000256" key="1">
    <source>
        <dbReference type="ARBA" id="ARBA00023157"/>
    </source>
</evidence>
<proteinExistence type="predicted"/>
<dbReference type="STRING" id="1397694.GCA_000702585_02967"/>
<accession>A0A377FWY8</accession>
<gene>
    <name evidence="3" type="primary">resA_2</name>
    <name evidence="3" type="ORF">NCTC13163_02482</name>
</gene>
<feature type="domain" description="Thioredoxin" evidence="2">
    <location>
        <begin position="49"/>
        <end position="184"/>
    </location>
</feature>
<dbReference type="InterPro" id="IPR017937">
    <property type="entry name" value="Thioredoxin_CS"/>
</dbReference>
<name>A0A377FWY8_9BACL</name>
<dbReference type="PANTHER" id="PTHR42852:SF17">
    <property type="entry name" value="THIOREDOXIN-LIKE PROTEIN HI_1115"/>
    <property type="match status" value="1"/>
</dbReference>
<dbReference type="InterPro" id="IPR036249">
    <property type="entry name" value="Thioredoxin-like_sf"/>
</dbReference>
<dbReference type="Pfam" id="PF00578">
    <property type="entry name" value="AhpC-TSA"/>
    <property type="match status" value="1"/>
</dbReference>
<evidence type="ECO:0000259" key="2">
    <source>
        <dbReference type="PROSITE" id="PS51352"/>
    </source>
</evidence>
<dbReference type="Proteomes" id="UP000254060">
    <property type="component" value="Unassembled WGS sequence"/>
</dbReference>
<protein>
    <submittedName>
        <fullName evidence="3">Thiol-disulfide oxidoreductase resA</fullName>
    </submittedName>
</protein>
<dbReference type="EMBL" id="UGGP01000001">
    <property type="protein sequence ID" value="STO09084.1"/>
    <property type="molecule type" value="Genomic_DNA"/>
</dbReference>
<organism evidence="3 4">
    <name type="scientific">Exiguobacterium aurantiacum</name>
    <dbReference type="NCBI Taxonomy" id="33987"/>
    <lineage>
        <taxon>Bacteria</taxon>
        <taxon>Bacillati</taxon>
        <taxon>Bacillota</taxon>
        <taxon>Bacilli</taxon>
        <taxon>Bacillales</taxon>
        <taxon>Bacillales Family XII. Incertae Sedis</taxon>
        <taxon>Exiguobacterium</taxon>
    </lineage>
</organism>
<dbReference type="CDD" id="cd02966">
    <property type="entry name" value="TlpA_like_family"/>
    <property type="match status" value="1"/>
</dbReference>
<dbReference type="PANTHER" id="PTHR42852">
    <property type="entry name" value="THIOL:DISULFIDE INTERCHANGE PROTEIN DSBE"/>
    <property type="match status" value="1"/>
</dbReference>
<reference evidence="3 4" key="1">
    <citation type="submission" date="2018-06" db="EMBL/GenBank/DDBJ databases">
        <authorList>
            <consortium name="Pathogen Informatics"/>
            <person name="Doyle S."/>
        </authorList>
    </citation>
    <scope>NUCLEOTIDE SEQUENCE [LARGE SCALE GENOMIC DNA]</scope>
    <source>
        <strain evidence="3 4">NCTC13163</strain>
    </source>
</reference>
<dbReference type="GO" id="GO:0016209">
    <property type="term" value="F:antioxidant activity"/>
    <property type="evidence" value="ECO:0007669"/>
    <property type="project" value="InterPro"/>
</dbReference>